<comment type="caution">
    <text evidence="1">The sequence shown here is derived from an EMBL/GenBank/DDBJ whole genome shotgun (WGS) entry which is preliminary data.</text>
</comment>
<name>A0ABT3G8F6_9BACT</name>
<dbReference type="RefSeq" id="WP_264515696.1">
    <property type="nucleotide sequence ID" value="NZ_JAPDDR010000012.1"/>
</dbReference>
<dbReference type="Pfam" id="PF09932">
    <property type="entry name" value="DUF2164"/>
    <property type="match status" value="1"/>
</dbReference>
<accession>A0ABT3G8F6</accession>
<keyword evidence="2" id="KW-1185">Reference proteome</keyword>
<dbReference type="Proteomes" id="UP001165653">
    <property type="component" value="Unassembled WGS sequence"/>
</dbReference>
<dbReference type="EMBL" id="JAPDDR010000012">
    <property type="protein sequence ID" value="MCW1916128.1"/>
    <property type="molecule type" value="Genomic_DNA"/>
</dbReference>
<proteinExistence type="predicted"/>
<evidence type="ECO:0000313" key="2">
    <source>
        <dbReference type="Proteomes" id="UP001165653"/>
    </source>
</evidence>
<dbReference type="InterPro" id="IPR018680">
    <property type="entry name" value="DUF2164"/>
</dbReference>
<evidence type="ECO:0000313" key="1">
    <source>
        <dbReference type="EMBL" id="MCW1916128.1"/>
    </source>
</evidence>
<gene>
    <name evidence="1" type="ORF">OJ996_21240</name>
</gene>
<sequence length="88" mass="10079">MPVRLTPDQRKKAINSIGRYLEEELEQDIGEMQAGFLLDYFLTEIAPIVYNQGVADARSFIDEKLQDITGTCFEHELTYWTKPPGKGK</sequence>
<organism evidence="1 2">
    <name type="scientific">Luteolibacter rhizosphaerae</name>
    <dbReference type="NCBI Taxonomy" id="2989719"/>
    <lineage>
        <taxon>Bacteria</taxon>
        <taxon>Pseudomonadati</taxon>
        <taxon>Verrucomicrobiota</taxon>
        <taxon>Verrucomicrobiia</taxon>
        <taxon>Verrucomicrobiales</taxon>
        <taxon>Verrucomicrobiaceae</taxon>
        <taxon>Luteolibacter</taxon>
    </lineage>
</organism>
<protein>
    <submittedName>
        <fullName evidence="1">DUF2164 domain-containing protein</fullName>
    </submittedName>
</protein>
<reference evidence="1" key="1">
    <citation type="submission" date="2022-10" db="EMBL/GenBank/DDBJ databases">
        <title>Luteolibacter sp. GHJ8, whole genome shotgun sequencing project.</title>
        <authorList>
            <person name="Zhao G."/>
            <person name="Shen L."/>
        </authorList>
    </citation>
    <scope>NUCLEOTIDE SEQUENCE</scope>
    <source>
        <strain evidence="1">GHJ8</strain>
    </source>
</reference>